<evidence type="ECO:0000313" key="2">
    <source>
        <dbReference type="Proteomes" id="UP000282433"/>
    </source>
</evidence>
<organism evidence="1 2">
    <name type="scientific">Klebsiella pneumoniae</name>
    <dbReference type="NCBI Taxonomy" id="573"/>
    <lineage>
        <taxon>Bacteria</taxon>
        <taxon>Pseudomonadati</taxon>
        <taxon>Pseudomonadota</taxon>
        <taxon>Gammaproteobacteria</taxon>
        <taxon>Enterobacterales</taxon>
        <taxon>Enterobacteriaceae</taxon>
        <taxon>Klebsiella/Raoultella group</taxon>
        <taxon>Klebsiella</taxon>
        <taxon>Klebsiella pneumoniae complex</taxon>
    </lineage>
</organism>
<dbReference type="Gene3D" id="3.30.360.10">
    <property type="entry name" value="Dihydrodipicolinate Reductase, domain 2"/>
    <property type="match status" value="1"/>
</dbReference>
<sequence>MLVEKPFTPTLEEAKTLFALANSKGLTVTPYQNRRFDSCFLTTKKGD</sequence>
<proteinExistence type="predicted"/>
<dbReference type="PANTHER" id="PTHR43708">
    <property type="entry name" value="CONSERVED EXPRESSED OXIDOREDUCTASE (EUROFUNG)"/>
    <property type="match status" value="1"/>
</dbReference>
<dbReference type="Gene3D" id="3.40.50.720">
    <property type="entry name" value="NAD(P)-binding Rossmann-like Domain"/>
    <property type="match status" value="1"/>
</dbReference>
<dbReference type="Proteomes" id="UP000282433">
    <property type="component" value="Chromosome"/>
</dbReference>
<dbReference type="SUPFAM" id="SSF51735">
    <property type="entry name" value="NAD(P)-binding Rossmann-fold domains"/>
    <property type="match status" value="1"/>
</dbReference>
<reference evidence="1 2" key="1">
    <citation type="submission" date="2018-12" db="EMBL/GenBank/DDBJ databases">
        <authorList>
            <consortium name="Pathogen Informatics"/>
        </authorList>
    </citation>
    <scope>NUCLEOTIDE SEQUENCE [LARGE SCALE GENOMIC DNA]</scope>
    <source>
        <strain evidence="1 2">NCTC13635</strain>
    </source>
</reference>
<evidence type="ECO:0000313" key="1">
    <source>
        <dbReference type="EMBL" id="VEB04033.1"/>
    </source>
</evidence>
<dbReference type="GO" id="GO:0016491">
    <property type="term" value="F:oxidoreductase activity"/>
    <property type="evidence" value="ECO:0007669"/>
    <property type="project" value="UniProtKB-KW"/>
</dbReference>
<gene>
    <name evidence="1" type="primary">yhhX_1</name>
    <name evidence="1" type="ORF">NCTC13635_04110</name>
</gene>
<keyword evidence="1" id="KW-0560">Oxidoreductase</keyword>
<dbReference type="PANTHER" id="PTHR43708:SF7">
    <property type="entry name" value="OXIDOREDUCTASE"/>
    <property type="match status" value="1"/>
</dbReference>
<accession>A0A3S4HV59</accession>
<dbReference type="EMBL" id="LR134162">
    <property type="protein sequence ID" value="VEB04033.1"/>
    <property type="molecule type" value="Genomic_DNA"/>
</dbReference>
<dbReference type="InterPro" id="IPR036291">
    <property type="entry name" value="NAD(P)-bd_dom_sf"/>
</dbReference>
<protein>
    <submittedName>
        <fullName evidence="1">Putative dehydrogenase</fullName>
        <ecNumber evidence="1">1.-.-.-</ecNumber>
    </submittedName>
</protein>
<dbReference type="AlphaFoldDB" id="A0A3S4HV59"/>
<name>A0A3S4HV59_KLEPN</name>
<dbReference type="EC" id="1.-.-.-" evidence="1"/>
<dbReference type="InterPro" id="IPR051317">
    <property type="entry name" value="Gfo/Idh/MocA_oxidoreduct"/>
</dbReference>